<evidence type="ECO:0000313" key="2">
    <source>
        <dbReference type="Proteomes" id="UP000789920"/>
    </source>
</evidence>
<feature type="non-terminal residue" evidence="1">
    <location>
        <position position="75"/>
    </location>
</feature>
<name>A0ACA9RY84_9GLOM</name>
<reference evidence="1" key="1">
    <citation type="submission" date="2021-06" db="EMBL/GenBank/DDBJ databases">
        <authorList>
            <person name="Kallberg Y."/>
            <person name="Tangrot J."/>
            <person name="Rosling A."/>
        </authorList>
    </citation>
    <scope>NUCLEOTIDE SEQUENCE</scope>
    <source>
        <strain evidence="1">MA461A</strain>
    </source>
</reference>
<sequence>LVIHEGTKHRNNKIIPHRCLLTQPLLDQIAFYQDAFVVLIKKRLENIFVFLFENESSFRYSPVQRKYSCVFQGKA</sequence>
<organism evidence="1 2">
    <name type="scientific">Racocetra persica</name>
    <dbReference type="NCBI Taxonomy" id="160502"/>
    <lineage>
        <taxon>Eukaryota</taxon>
        <taxon>Fungi</taxon>
        <taxon>Fungi incertae sedis</taxon>
        <taxon>Mucoromycota</taxon>
        <taxon>Glomeromycotina</taxon>
        <taxon>Glomeromycetes</taxon>
        <taxon>Diversisporales</taxon>
        <taxon>Gigasporaceae</taxon>
        <taxon>Racocetra</taxon>
    </lineage>
</organism>
<feature type="non-terminal residue" evidence="1">
    <location>
        <position position="1"/>
    </location>
</feature>
<gene>
    <name evidence="1" type="ORF">RPERSI_LOCUS24239</name>
</gene>
<accession>A0ACA9RY84</accession>
<evidence type="ECO:0000313" key="1">
    <source>
        <dbReference type="EMBL" id="CAG8815517.1"/>
    </source>
</evidence>
<keyword evidence="2" id="KW-1185">Reference proteome</keyword>
<dbReference type="Proteomes" id="UP000789920">
    <property type="component" value="Unassembled WGS sequence"/>
</dbReference>
<proteinExistence type="predicted"/>
<comment type="caution">
    <text evidence="1">The sequence shown here is derived from an EMBL/GenBank/DDBJ whole genome shotgun (WGS) entry which is preliminary data.</text>
</comment>
<dbReference type="EMBL" id="CAJVQC010077386">
    <property type="protein sequence ID" value="CAG8815517.1"/>
    <property type="molecule type" value="Genomic_DNA"/>
</dbReference>
<protein>
    <submittedName>
        <fullName evidence="1">12770_t:CDS:1</fullName>
    </submittedName>
</protein>